<feature type="compositionally biased region" description="Acidic residues" evidence="2">
    <location>
        <begin position="158"/>
        <end position="208"/>
    </location>
</feature>
<dbReference type="InParanoid" id="A0A3N4LQ65"/>
<feature type="compositionally biased region" description="Polar residues" evidence="2">
    <location>
        <begin position="692"/>
        <end position="706"/>
    </location>
</feature>
<dbReference type="InterPro" id="IPR043129">
    <property type="entry name" value="ATPase_NBD"/>
</dbReference>
<reference evidence="3 4" key="1">
    <citation type="journal article" date="2018" name="Nat. Ecol. Evol.">
        <title>Pezizomycetes genomes reveal the molecular basis of ectomycorrhizal truffle lifestyle.</title>
        <authorList>
            <person name="Murat C."/>
            <person name="Payen T."/>
            <person name="Noel B."/>
            <person name="Kuo A."/>
            <person name="Morin E."/>
            <person name="Chen J."/>
            <person name="Kohler A."/>
            <person name="Krizsan K."/>
            <person name="Balestrini R."/>
            <person name="Da Silva C."/>
            <person name="Montanini B."/>
            <person name="Hainaut M."/>
            <person name="Levati E."/>
            <person name="Barry K.W."/>
            <person name="Belfiori B."/>
            <person name="Cichocki N."/>
            <person name="Clum A."/>
            <person name="Dockter R.B."/>
            <person name="Fauchery L."/>
            <person name="Guy J."/>
            <person name="Iotti M."/>
            <person name="Le Tacon F."/>
            <person name="Lindquist E.A."/>
            <person name="Lipzen A."/>
            <person name="Malagnac F."/>
            <person name="Mello A."/>
            <person name="Molinier V."/>
            <person name="Miyauchi S."/>
            <person name="Poulain J."/>
            <person name="Riccioni C."/>
            <person name="Rubini A."/>
            <person name="Sitrit Y."/>
            <person name="Splivallo R."/>
            <person name="Traeger S."/>
            <person name="Wang M."/>
            <person name="Zifcakova L."/>
            <person name="Wipf D."/>
            <person name="Zambonelli A."/>
            <person name="Paolocci F."/>
            <person name="Nowrousian M."/>
            <person name="Ottonello S."/>
            <person name="Baldrian P."/>
            <person name="Spatafora J.W."/>
            <person name="Henrissat B."/>
            <person name="Nagy L.G."/>
            <person name="Aury J.M."/>
            <person name="Wincker P."/>
            <person name="Grigoriev I.V."/>
            <person name="Bonfante P."/>
            <person name="Martin F.M."/>
        </authorList>
    </citation>
    <scope>NUCLEOTIDE SEQUENCE [LARGE SCALE GENOMIC DNA]</scope>
    <source>
        <strain evidence="3 4">ATCC MYA-4762</strain>
    </source>
</reference>
<dbReference type="STRING" id="1051890.A0A3N4LQ65"/>
<dbReference type="Gene3D" id="3.90.640.60">
    <property type="match status" value="1"/>
</dbReference>
<feature type="region of interest" description="Disordered" evidence="2">
    <location>
        <begin position="146"/>
        <end position="208"/>
    </location>
</feature>
<dbReference type="OrthoDB" id="74201at2759"/>
<evidence type="ECO:0000313" key="3">
    <source>
        <dbReference type="EMBL" id="RPB23432.1"/>
    </source>
</evidence>
<feature type="compositionally biased region" description="Polar residues" evidence="2">
    <location>
        <begin position="522"/>
        <end position="541"/>
    </location>
</feature>
<comment type="similarity">
    <text evidence="1">Belongs to the actin family.</text>
</comment>
<evidence type="ECO:0000313" key="4">
    <source>
        <dbReference type="Proteomes" id="UP000267821"/>
    </source>
</evidence>
<sequence length="808" mass="87373">MPSFRDDQILIISPGSQTTLAQLGLPESFTPAKIRLPSRMYPGLEEGTWTPFKVRELREGEDLAQLLGVKNDKNKKGGSGKVKKDVVVGNGAPKVTKLEEGSKPEGVKDTGSGIQEEKPASEKVTSTEGGAIPAIEAAAPVPALALGPAKETPKPTVDDDTEIPDADDNENDEDDLEEGELEEGDEGEQEGEGEEEAPEAEEMALSDDEDLAEGEQIIEDIIEIPEAENGVILVEDEDEDDGAVYPMQQGRVANWGAFFALLTYVHELINPTLNTPILIVYPPIWTRYDKELVTQFVFEKLKAPGLCLLDSALAVCWAYGISTATVIDVGYEKTDITPVLDFVVGEIERDTIFVGGEDMTQHLMKILGGEEKGWGRDMAEQLKCSPICEILDGSKINIPGQGTEKISDLVKKGKKLGKDINVLPTEADDDDGAPNVAAIVASGKTREYLEKKEKEKQEAAKGAKNLPNWRRDTNKFWVIEKRKPGEAMDIEMADHWEQTEHREEKPDEPMADSSTPPAPTLGKQTSTDAPQASSRSGTSSGAPPGSRPGTSSGVPPTGSRPGTSAGPADGEPESEEARLKAEAKEKRKEEKRAKNQQEVEQIQLRPNECRREVEVGIERFQAAEGGIITTIADAMYRIIMRVDDVSRRQELWDNLVVVGNASRVKGFKDSLLQTLIEKYKISPSSASIFTSELPSSASTPLPTGASTPIPGAGSSSGVNPLLVAATTNPLHQGGGQQHSSHSLSPMNMKFAKAPEYFPEWKDVGFEEAAFLGAQVAAKVVFVVDQGINRGFLSRMEYNDLGPGGVHSV</sequence>
<feature type="compositionally biased region" description="Basic and acidic residues" evidence="2">
    <location>
        <begin position="96"/>
        <end position="108"/>
    </location>
</feature>
<gene>
    <name evidence="3" type="ORF">L211DRAFT_838569</name>
</gene>
<evidence type="ECO:0000256" key="2">
    <source>
        <dbReference type="SAM" id="MobiDB-lite"/>
    </source>
</evidence>
<dbReference type="Gene3D" id="3.30.420.40">
    <property type="match status" value="4"/>
</dbReference>
<dbReference type="Proteomes" id="UP000267821">
    <property type="component" value="Unassembled WGS sequence"/>
</dbReference>
<protein>
    <submittedName>
        <fullName evidence="3">Actin-like ATPase domain-containing protein</fullName>
    </submittedName>
</protein>
<feature type="region of interest" description="Disordered" evidence="2">
    <location>
        <begin position="692"/>
        <end position="712"/>
    </location>
</feature>
<feature type="region of interest" description="Disordered" evidence="2">
    <location>
        <begin position="70"/>
        <end position="127"/>
    </location>
</feature>
<dbReference type="FunCoup" id="A0A3N4LQ65">
    <property type="interactions" value="362"/>
</dbReference>
<dbReference type="InterPro" id="IPR004000">
    <property type="entry name" value="Actin"/>
</dbReference>
<organism evidence="3 4">
    <name type="scientific">Terfezia boudieri ATCC MYA-4762</name>
    <dbReference type="NCBI Taxonomy" id="1051890"/>
    <lineage>
        <taxon>Eukaryota</taxon>
        <taxon>Fungi</taxon>
        <taxon>Dikarya</taxon>
        <taxon>Ascomycota</taxon>
        <taxon>Pezizomycotina</taxon>
        <taxon>Pezizomycetes</taxon>
        <taxon>Pezizales</taxon>
        <taxon>Pezizaceae</taxon>
        <taxon>Terfezia</taxon>
    </lineage>
</organism>
<keyword evidence="4" id="KW-1185">Reference proteome</keyword>
<dbReference type="EMBL" id="ML121546">
    <property type="protein sequence ID" value="RPB23432.1"/>
    <property type="molecule type" value="Genomic_DNA"/>
</dbReference>
<feature type="compositionally biased region" description="Basic and acidic residues" evidence="2">
    <location>
        <begin position="575"/>
        <end position="597"/>
    </location>
</feature>
<feature type="compositionally biased region" description="Basic and acidic residues" evidence="2">
    <location>
        <begin position="498"/>
        <end position="508"/>
    </location>
</feature>
<dbReference type="SMART" id="SM00268">
    <property type="entry name" value="ACTIN"/>
    <property type="match status" value="1"/>
</dbReference>
<dbReference type="Pfam" id="PF00022">
    <property type="entry name" value="Actin"/>
    <property type="match status" value="1"/>
</dbReference>
<dbReference type="AlphaFoldDB" id="A0A3N4LQ65"/>
<evidence type="ECO:0000256" key="1">
    <source>
        <dbReference type="RuleBase" id="RU000487"/>
    </source>
</evidence>
<name>A0A3N4LQ65_9PEZI</name>
<dbReference type="PANTHER" id="PTHR11937">
    <property type="entry name" value="ACTIN"/>
    <property type="match status" value="1"/>
</dbReference>
<dbReference type="SUPFAM" id="SSF53067">
    <property type="entry name" value="Actin-like ATPase domain"/>
    <property type="match status" value="2"/>
</dbReference>
<proteinExistence type="inferred from homology"/>
<feature type="region of interest" description="Disordered" evidence="2">
    <location>
        <begin position="498"/>
        <end position="599"/>
    </location>
</feature>
<accession>A0A3N4LQ65</accession>